<evidence type="ECO:0000313" key="3">
    <source>
        <dbReference type="Proteomes" id="UP000030377"/>
    </source>
</evidence>
<organism evidence="2 3">
    <name type="scientific">Bradyrhizobium japonicum</name>
    <dbReference type="NCBI Taxonomy" id="375"/>
    <lineage>
        <taxon>Bacteria</taxon>
        <taxon>Pseudomonadati</taxon>
        <taxon>Pseudomonadota</taxon>
        <taxon>Alphaproteobacteria</taxon>
        <taxon>Hyphomicrobiales</taxon>
        <taxon>Nitrobacteraceae</taxon>
        <taxon>Bradyrhizobium</taxon>
    </lineage>
</organism>
<evidence type="ECO:0000313" key="2">
    <source>
        <dbReference type="EMBL" id="KGT75693.1"/>
    </source>
</evidence>
<sequence>MELGRALFAELDQMQSRCLMRRAAIIVFVAAWSSCVALAQTDQRTEKPGTVGTRRTAPEDKVDRSGRDAIGWRARRKPAKPEPARHASCSGGIEQYRRRAGQMTRLCEAQIQAEWDVA</sequence>
<protein>
    <submittedName>
        <fullName evidence="2">Uncharacterized protein</fullName>
    </submittedName>
</protein>
<dbReference type="PROSITE" id="PS51257">
    <property type="entry name" value="PROKAR_LIPOPROTEIN"/>
    <property type="match status" value="1"/>
</dbReference>
<proteinExistence type="predicted"/>
<dbReference type="AlphaFoldDB" id="A0A0A3YPS7"/>
<gene>
    <name evidence="2" type="ORF">MA20_31250</name>
</gene>
<feature type="region of interest" description="Disordered" evidence="1">
    <location>
        <begin position="43"/>
        <end position="91"/>
    </location>
</feature>
<reference evidence="2 3" key="1">
    <citation type="submission" date="2014-09" db="EMBL/GenBank/DDBJ databases">
        <title>Draft genome of Bradyrhizobium japonicum Is-34.</title>
        <authorList>
            <person name="Tsurumaru H."/>
            <person name="Yamakawa T."/>
            <person name="Hashimoto S."/>
            <person name="Okizaki K."/>
            <person name="Kanesaki Y."/>
            <person name="Yoshikawa H."/>
            <person name="Yajima S."/>
        </authorList>
    </citation>
    <scope>NUCLEOTIDE SEQUENCE [LARGE SCALE GENOMIC DNA]</scope>
    <source>
        <strain evidence="2 3">Is-34</strain>
    </source>
</reference>
<dbReference type="Proteomes" id="UP000030377">
    <property type="component" value="Unassembled WGS sequence"/>
</dbReference>
<evidence type="ECO:0000256" key="1">
    <source>
        <dbReference type="SAM" id="MobiDB-lite"/>
    </source>
</evidence>
<accession>A0A0A3YPS7</accession>
<dbReference type="EMBL" id="JRPN01000024">
    <property type="protein sequence ID" value="KGT75693.1"/>
    <property type="molecule type" value="Genomic_DNA"/>
</dbReference>
<feature type="compositionally biased region" description="Basic and acidic residues" evidence="1">
    <location>
        <begin position="56"/>
        <end position="67"/>
    </location>
</feature>
<comment type="caution">
    <text evidence="2">The sequence shown here is derived from an EMBL/GenBank/DDBJ whole genome shotgun (WGS) entry which is preliminary data.</text>
</comment>
<name>A0A0A3YPS7_BRAJP</name>